<organism evidence="1 2">
    <name type="scientific">Dyella mobilis</name>
    <dbReference type="NCBI Taxonomy" id="1849582"/>
    <lineage>
        <taxon>Bacteria</taxon>
        <taxon>Pseudomonadati</taxon>
        <taxon>Pseudomonadota</taxon>
        <taxon>Gammaproteobacteria</taxon>
        <taxon>Lysobacterales</taxon>
        <taxon>Rhodanobacteraceae</taxon>
        <taxon>Dyella</taxon>
    </lineage>
</organism>
<comment type="caution">
    <text evidence="1">The sequence shown here is derived from an EMBL/GenBank/DDBJ whole genome shotgun (WGS) entry which is preliminary data.</text>
</comment>
<dbReference type="EMBL" id="JADIKF010000040">
    <property type="protein sequence ID" value="MBM7132414.1"/>
    <property type="molecule type" value="Genomic_DNA"/>
</dbReference>
<evidence type="ECO:0000313" key="2">
    <source>
        <dbReference type="Proteomes" id="UP001430193"/>
    </source>
</evidence>
<keyword evidence="2" id="KW-1185">Reference proteome</keyword>
<gene>
    <name evidence="1" type="ORF">ISS99_23020</name>
</gene>
<accession>A0ABS2KMN4</accession>
<name>A0ABS2KMN4_9GAMM</name>
<evidence type="ECO:0000313" key="1">
    <source>
        <dbReference type="EMBL" id="MBM7132414.1"/>
    </source>
</evidence>
<reference evidence="1" key="1">
    <citation type="submission" date="2020-10" db="EMBL/GenBank/DDBJ databases">
        <title>Phylogeny of dyella-like bacteria.</title>
        <authorList>
            <person name="Fu J."/>
        </authorList>
    </citation>
    <scope>NUCLEOTIDE SEQUENCE</scope>
    <source>
        <strain evidence="1">DHON07</strain>
    </source>
</reference>
<dbReference type="RefSeq" id="WP_204633919.1">
    <property type="nucleotide sequence ID" value="NZ_BSOC01000001.1"/>
</dbReference>
<protein>
    <submittedName>
        <fullName evidence="1">Uncharacterized protein</fullName>
    </submittedName>
</protein>
<proteinExistence type="predicted"/>
<sequence length="228" mass="25123">MHVDIPKLPMDSFKDLAKHYLMIVLGILTALGLEAWIEHAHHVSAAADASAQFDQQLRVNLDNIRRSIQRNTATMQKLDSLDAMVTADLQKGVPSAQINQQLRARRDDFKIDIQTPDTPVSAWDVAVANQSVSWIAPSKLSAYSTAYADIRAIGQWRQHGAFLMLDLPQTMNVITDMSKGQDVDPMQFLRVLAQLRGTLHSADSNLVSVQEDLLAALPDQGKSGAQGQ</sequence>
<dbReference type="Proteomes" id="UP001430193">
    <property type="component" value="Unassembled WGS sequence"/>
</dbReference>